<evidence type="ECO:0000256" key="6">
    <source>
        <dbReference type="ARBA" id="ARBA00023015"/>
    </source>
</evidence>
<dbReference type="AlphaFoldDB" id="A0A1B9GJH6"/>
<protein>
    <recommendedName>
        <fullName evidence="2">histone acetyltransferase</fullName>
        <ecNumber evidence="2">2.3.1.48</ecNumber>
    </recommendedName>
</protein>
<evidence type="ECO:0000313" key="11">
    <source>
        <dbReference type="EMBL" id="OCF31158.1"/>
    </source>
</evidence>
<comment type="subcellular location">
    <subcellularLocation>
        <location evidence="1">Nucleus</location>
    </subcellularLocation>
</comment>
<reference evidence="12" key="2">
    <citation type="submission" date="2013-12" db="EMBL/GenBank/DDBJ databases">
        <title>Evolution of pathogenesis and genome organization in the Tremellales.</title>
        <authorList>
            <person name="Cuomo C."/>
            <person name="Litvintseva A."/>
            <person name="Heitman J."/>
            <person name="Chen Y."/>
            <person name="Sun S."/>
            <person name="Springer D."/>
            <person name="Dromer F."/>
            <person name="Young S."/>
            <person name="Zeng Q."/>
            <person name="Chapman S."/>
            <person name="Gujja S."/>
            <person name="Saif S."/>
            <person name="Birren B."/>
        </authorList>
    </citation>
    <scope>NUCLEOTIDE SEQUENCE [LARGE SCALE GENOMIC DNA]</scope>
    <source>
        <strain evidence="12">BCC8398</strain>
    </source>
</reference>
<gene>
    <name evidence="11" type="ORF">I316_07125</name>
</gene>
<evidence type="ECO:0000256" key="7">
    <source>
        <dbReference type="ARBA" id="ARBA00023163"/>
    </source>
</evidence>
<evidence type="ECO:0000256" key="1">
    <source>
        <dbReference type="ARBA" id="ARBA00004123"/>
    </source>
</evidence>
<name>A0A1B9GJH6_9TREE</name>
<keyword evidence="7" id="KW-0804">Transcription</keyword>
<evidence type="ECO:0000256" key="5">
    <source>
        <dbReference type="ARBA" id="ARBA00022990"/>
    </source>
</evidence>
<feature type="compositionally biased region" description="Gly residues" evidence="10">
    <location>
        <begin position="725"/>
        <end position="734"/>
    </location>
</feature>
<keyword evidence="12" id="KW-1185">Reference proteome</keyword>
<feature type="region of interest" description="Disordered" evidence="10">
    <location>
        <begin position="389"/>
        <end position="448"/>
    </location>
</feature>
<evidence type="ECO:0000256" key="2">
    <source>
        <dbReference type="ARBA" id="ARBA00013184"/>
    </source>
</evidence>
<keyword evidence="8" id="KW-0539">Nucleus</keyword>
<feature type="region of interest" description="Disordered" evidence="10">
    <location>
        <begin position="493"/>
        <end position="561"/>
    </location>
</feature>
<feature type="compositionally biased region" description="Low complexity" evidence="10">
    <location>
        <begin position="71"/>
        <end position="84"/>
    </location>
</feature>
<evidence type="ECO:0000313" key="12">
    <source>
        <dbReference type="Proteomes" id="UP000092666"/>
    </source>
</evidence>
<feature type="region of interest" description="Disordered" evidence="10">
    <location>
        <begin position="714"/>
        <end position="764"/>
    </location>
</feature>
<dbReference type="EC" id="2.3.1.48" evidence="2"/>
<keyword evidence="5" id="KW-0007">Acetylation</keyword>
<dbReference type="OrthoDB" id="3361892at2759"/>
<feature type="compositionally biased region" description="Low complexity" evidence="10">
    <location>
        <begin position="310"/>
        <end position="355"/>
    </location>
</feature>
<feature type="compositionally biased region" description="Low complexity" evidence="10">
    <location>
        <begin position="403"/>
        <end position="419"/>
    </location>
</feature>
<dbReference type="PANTHER" id="PTHR31571">
    <property type="entry name" value="ALTERED INHERITANCE OF MITOCHONDRIA PROTEIN 6"/>
    <property type="match status" value="1"/>
</dbReference>
<feature type="compositionally biased region" description="Low complexity" evidence="10">
    <location>
        <begin position="714"/>
        <end position="724"/>
    </location>
</feature>
<dbReference type="Proteomes" id="UP000092666">
    <property type="component" value="Unassembled WGS sequence"/>
</dbReference>
<evidence type="ECO:0000256" key="3">
    <source>
        <dbReference type="ARBA" id="ARBA00022679"/>
    </source>
</evidence>
<feature type="compositionally biased region" description="Polar residues" evidence="10">
    <location>
        <begin position="502"/>
        <end position="526"/>
    </location>
</feature>
<keyword evidence="4" id="KW-0227">DNA damage</keyword>
<dbReference type="GO" id="GO:0005634">
    <property type="term" value="C:nucleus"/>
    <property type="evidence" value="ECO:0007669"/>
    <property type="project" value="UniProtKB-SubCell"/>
</dbReference>
<evidence type="ECO:0000256" key="4">
    <source>
        <dbReference type="ARBA" id="ARBA00022763"/>
    </source>
</evidence>
<dbReference type="Pfam" id="PF08214">
    <property type="entry name" value="HAT_KAT11"/>
    <property type="match status" value="1"/>
</dbReference>
<dbReference type="PROSITE" id="PS51728">
    <property type="entry name" value="RTT109_HAT"/>
    <property type="match status" value="1"/>
</dbReference>
<proteinExistence type="predicted"/>
<feature type="compositionally biased region" description="Basic and acidic residues" evidence="10">
    <location>
        <begin position="420"/>
        <end position="448"/>
    </location>
</feature>
<keyword evidence="6" id="KW-0805">Transcription regulation</keyword>
<feature type="region of interest" description="Disordered" evidence="10">
    <location>
        <begin position="66"/>
        <end position="109"/>
    </location>
</feature>
<organism evidence="11 12">
    <name type="scientific">Kwoniella heveanensis BCC8398</name>
    <dbReference type="NCBI Taxonomy" id="1296120"/>
    <lineage>
        <taxon>Eukaryota</taxon>
        <taxon>Fungi</taxon>
        <taxon>Dikarya</taxon>
        <taxon>Basidiomycota</taxon>
        <taxon>Agaricomycotina</taxon>
        <taxon>Tremellomycetes</taxon>
        <taxon>Tremellales</taxon>
        <taxon>Cryptococcaceae</taxon>
        <taxon>Kwoniella</taxon>
    </lineage>
</organism>
<evidence type="ECO:0000256" key="10">
    <source>
        <dbReference type="SAM" id="MobiDB-lite"/>
    </source>
</evidence>
<sequence length="764" mass="80085">MSASTSSLRDHLLASLKSLPNPHQLGLTVLSSEPKRTTSIFPHTPIPPKCYQQEFLVTLSSDLPPSSANVTSSTSTSTGTEIGTSGSGDGQPASSGVGGTSGDAAPAKTTATAPKKVLVSAISAYLYIFPASNSPLSSSSATKRPSGILYISKIDSSGYSPTPLPLTRALITSFFDYFLSLDSFDEMRIQLFARAQRQYLFPNSADGGGKKVLSGSGLSRWWKGVYEDTVSRRHIKSRITASPQGGDGRSFGQAGDDVTGTGTSREQVRLRYLLPGYDEIEARNLLGPGKGLPEGTHWTYEPPFLTPLKSISTTDSSSTPSALRAASQQDGTGDPSGSSSSGSGLGSHPHTHSPSRNNLPPSLATLIPSLPDDPKTRFLEELVTDALSSGNPHLKRLNEATRRASASSATATTTSTASDTAEKREKEKERSKTKTRKDREMEEEERVRTEAHLTMSRVEKAEFWERIGFRQECSSGDVTGFFTLELVRGERQPATGEGAVNRASSIDVPQSISDGTTGAAGQSSDNVKPGGTSKPAAENANTDANVVVDGPGSAVPAPQELITLDPESTKLLSDGEMVPSDALTATTPNASDSPAPVTSSIRSVAPTISAPVPAPPTANSASFSVPVTTSSNPSPSFTPTQLRQEILDRLLTALINVEFGTLDLAIEATDIWLRQASSIVRGEIGDRGWAACQGIIEKKTGIATASAVADAASAGTWPSSSSTAGHGGVAGGSTGTDKRKGEAEVVTMLQPRKKKKPAQQTLAR</sequence>
<dbReference type="GO" id="GO:0006355">
    <property type="term" value="P:regulation of DNA-templated transcription"/>
    <property type="evidence" value="ECO:0007669"/>
    <property type="project" value="InterPro"/>
</dbReference>
<dbReference type="SMART" id="SM01250">
    <property type="entry name" value="KAT11"/>
    <property type="match status" value="1"/>
</dbReference>
<dbReference type="InterPro" id="IPR016849">
    <property type="entry name" value="Rtt109"/>
</dbReference>
<reference evidence="11 12" key="1">
    <citation type="submission" date="2013-07" db="EMBL/GenBank/DDBJ databases">
        <title>The Genome Sequence of Cryptococcus heveanensis BCC8398.</title>
        <authorList>
            <consortium name="The Broad Institute Genome Sequencing Platform"/>
            <person name="Cuomo C."/>
            <person name="Litvintseva A."/>
            <person name="Chen Y."/>
            <person name="Heitman J."/>
            <person name="Sun S."/>
            <person name="Springer D."/>
            <person name="Dromer F."/>
            <person name="Young S.K."/>
            <person name="Zeng Q."/>
            <person name="Gargeya S."/>
            <person name="Fitzgerald M."/>
            <person name="Abouelleil A."/>
            <person name="Alvarado L."/>
            <person name="Berlin A.M."/>
            <person name="Chapman S.B."/>
            <person name="Dewar J."/>
            <person name="Goldberg J."/>
            <person name="Griggs A."/>
            <person name="Gujja S."/>
            <person name="Hansen M."/>
            <person name="Howarth C."/>
            <person name="Imamovic A."/>
            <person name="Larimer J."/>
            <person name="McCowan C."/>
            <person name="Murphy C."/>
            <person name="Pearson M."/>
            <person name="Priest M."/>
            <person name="Roberts A."/>
            <person name="Saif S."/>
            <person name="Shea T."/>
            <person name="Sykes S."/>
            <person name="Wortman J."/>
            <person name="Nusbaum C."/>
            <person name="Birren B."/>
        </authorList>
    </citation>
    <scope>NUCLEOTIDE SEQUENCE [LARGE SCALE GENOMIC DNA]</scope>
    <source>
        <strain evidence="11 12">BCC8398</strain>
    </source>
</reference>
<feature type="region of interest" description="Disordered" evidence="10">
    <location>
        <begin position="580"/>
        <end position="599"/>
    </location>
</feature>
<feature type="compositionally biased region" description="Polar residues" evidence="10">
    <location>
        <begin position="583"/>
        <end position="599"/>
    </location>
</feature>
<dbReference type="InterPro" id="IPR051236">
    <property type="entry name" value="HAT_RTT109-like"/>
</dbReference>
<evidence type="ECO:0000256" key="8">
    <source>
        <dbReference type="ARBA" id="ARBA00023242"/>
    </source>
</evidence>
<dbReference type="PANTHER" id="PTHR31571:SF2">
    <property type="entry name" value="HISTONE ACETYLTRANSFERASE RTT109"/>
    <property type="match status" value="1"/>
</dbReference>
<comment type="catalytic activity">
    <reaction evidence="9">
        <text>L-lysyl-[histone] + acetyl-CoA = N(6)-acetyl-L-lysyl-[histone] + CoA + H(+)</text>
        <dbReference type="Rhea" id="RHEA:21992"/>
        <dbReference type="Rhea" id="RHEA-COMP:9845"/>
        <dbReference type="Rhea" id="RHEA-COMP:11338"/>
        <dbReference type="ChEBI" id="CHEBI:15378"/>
        <dbReference type="ChEBI" id="CHEBI:29969"/>
        <dbReference type="ChEBI" id="CHEBI:57287"/>
        <dbReference type="ChEBI" id="CHEBI:57288"/>
        <dbReference type="ChEBI" id="CHEBI:61930"/>
        <dbReference type="EC" id="2.3.1.48"/>
    </reaction>
    <physiologicalReaction direction="left-to-right" evidence="9">
        <dbReference type="Rhea" id="RHEA:21993"/>
    </physiologicalReaction>
</comment>
<feature type="region of interest" description="Disordered" evidence="10">
    <location>
        <begin position="236"/>
        <end position="263"/>
    </location>
</feature>
<dbReference type="GO" id="GO:0032931">
    <property type="term" value="F:histone H3K56 acetyltransferase activity"/>
    <property type="evidence" value="ECO:0007669"/>
    <property type="project" value="TreeGrafter"/>
</dbReference>
<dbReference type="EMBL" id="KV700137">
    <property type="protein sequence ID" value="OCF31158.1"/>
    <property type="molecule type" value="Genomic_DNA"/>
</dbReference>
<dbReference type="InterPro" id="IPR013178">
    <property type="entry name" value="Histone_AcTrfase_Rtt109/CBP"/>
</dbReference>
<accession>A0A1B9GJH6</accession>
<keyword evidence="3" id="KW-0808">Transferase</keyword>
<dbReference type="STRING" id="1296120.A0A1B9GJH6"/>
<feature type="region of interest" description="Disordered" evidence="10">
    <location>
        <begin position="309"/>
        <end position="370"/>
    </location>
</feature>
<evidence type="ECO:0000256" key="9">
    <source>
        <dbReference type="ARBA" id="ARBA00048940"/>
    </source>
</evidence>
<dbReference type="GO" id="GO:0006974">
    <property type="term" value="P:DNA damage response"/>
    <property type="evidence" value="ECO:0007669"/>
    <property type="project" value="UniProtKB-KW"/>
</dbReference>